<dbReference type="PANTHER" id="PTHR43721">
    <property type="entry name" value="ELONGATION FACTOR TU-RELATED"/>
    <property type="match status" value="1"/>
</dbReference>
<dbReference type="Pfam" id="PF09107">
    <property type="entry name" value="WHD_3rd_SelB"/>
    <property type="match status" value="1"/>
</dbReference>
<comment type="caution">
    <text evidence="10">The sequence shown here is derived from an EMBL/GenBank/DDBJ whole genome shotgun (WGS) entry which is preliminary data.</text>
</comment>
<dbReference type="Gene3D" id="1.10.10.2770">
    <property type="match status" value="1"/>
</dbReference>
<dbReference type="InterPro" id="IPR009001">
    <property type="entry name" value="Transl_elong_EF1A/Init_IF2_C"/>
</dbReference>
<dbReference type="GO" id="GO:0003746">
    <property type="term" value="F:translation elongation factor activity"/>
    <property type="evidence" value="ECO:0007669"/>
    <property type="project" value="UniProtKB-KW"/>
</dbReference>
<dbReference type="EMBL" id="QMIE01000005">
    <property type="protein sequence ID" value="TVM17928.1"/>
    <property type="molecule type" value="Genomic_DNA"/>
</dbReference>
<sequence>MAGLSAPLVMGTAGHIDHGKTALVRVLTGIDTDRLREEKKRGITIELGFAHLDLAPDLRVSVVDVPGHEKFVKNMVAGATGIDFVLLVVAADEGVMPQTREHLEICQLLGVGAGLVAITKADLVDEELLELAMDDVRGALAGTFLEEAVMIPVSSHTGQGLDELRAAVVDLVRGYVPERRSDLARLPVDRIFTMKGHGTVVTGTLVSGELILGDEVRLYPKDTRSKIRGLQSHGQTVERAPAGRRTAVNLGGVEVEDIERGQVVARPGTLFPTMAWDLEISCLSSSPRPLKHRTEVHFHHGSAEHMARLYFFDRDVLEPGETALCQVRFPEPATAVYADRFVVRSFAPLRTVAGGRVVNPFGRRVRRRAEDMEAVRRLAESSKEELVAAQLERAGEAGLSFVELMAATNMESKNLDKSLQSLSGKRLALLFDKEERRYAAQAVVEELWNKAAAFLAAFHEREPAAVGVSRGALSQAMGRKIPAKLSHVIVERALKDGQVEQEQDRLRLPGHTATLGADQETIRAAMVERFSAAGLTPPNLKDVLEELAAPAKEANTVLTMLTESGQLVKVKEDMYFDAAAIAGLVGSVREYFAGNDELGPAEFKELTGLTRKYLIPLLEYLDREKITVRVGDKRQLRRR</sequence>
<dbReference type="SUPFAM" id="SSF50465">
    <property type="entry name" value="EF-Tu/eEF-1alpha/eIF2-gamma C-terminal domain"/>
    <property type="match status" value="1"/>
</dbReference>
<dbReference type="RefSeq" id="WP_144302581.1">
    <property type="nucleotide sequence ID" value="NZ_QMIE01000005.1"/>
</dbReference>
<dbReference type="GO" id="GO:0005737">
    <property type="term" value="C:cytoplasm"/>
    <property type="evidence" value="ECO:0007669"/>
    <property type="project" value="UniProtKB-SubCell"/>
</dbReference>
<evidence type="ECO:0000256" key="8">
    <source>
        <dbReference type="ARBA" id="ARBA00031615"/>
    </source>
</evidence>
<reference evidence="10 11" key="1">
    <citation type="submission" date="2018-06" db="EMBL/GenBank/DDBJ databases">
        <title>Complete genome of Desulfovibrio indonesiensis P37SLT.</title>
        <authorList>
            <person name="Crispim J.S."/>
            <person name="Vidigal P.M.P."/>
            <person name="Silva L.C.F."/>
            <person name="Laguardia C.N."/>
            <person name="Araujo L.C."/>
            <person name="Dias R.S."/>
            <person name="Sousa M.P."/>
            <person name="Paula S.O."/>
            <person name="Silva C."/>
        </authorList>
    </citation>
    <scope>NUCLEOTIDE SEQUENCE [LARGE SCALE GENOMIC DNA]</scope>
    <source>
        <strain evidence="10 11">P37SLT</strain>
    </source>
</reference>
<dbReference type="InterPro" id="IPR000795">
    <property type="entry name" value="T_Tr_GTP-bd_dom"/>
</dbReference>
<dbReference type="InterPro" id="IPR015190">
    <property type="entry name" value="Elong_fac_SelB-wing-hlx_typ-2"/>
</dbReference>
<dbReference type="InterPro" id="IPR015191">
    <property type="entry name" value="SelB_WHD4"/>
</dbReference>
<dbReference type="SUPFAM" id="SSF46785">
    <property type="entry name" value="Winged helix' DNA-binding domain"/>
    <property type="match status" value="3"/>
</dbReference>
<evidence type="ECO:0000256" key="5">
    <source>
        <dbReference type="ARBA" id="ARBA00022917"/>
    </source>
</evidence>
<dbReference type="PANTHER" id="PTHR43721:SF22">
    <property type="entry name" value="ELONGATION FACTOR TU, MITOCHONDRIAL"/>
    <property type="match status" value="1"/>
</dbReference>
<dbReference type="NCBIfam" id="TIGR00475">
    <property type="entry name" value="selB"/>
    <property type="match status" value="1"/>
</dbReference>
<dbReference type="PRINTS" id="PR00315">
    <property type="entry name" value="ELONGATNFCT"/>
</dbReference>
<dbReference type="SUPFAM" id="SSF50447">
    <property type="entry name" value="Translation proteins"/>
    <property type="match status" value="1"/>
</dbReference>
<dbReference type="CDD" id="cd04171">
    <property type="entry name" value="SelB"/>
    <property type="match status" value="1"/>
</dbReference>
<dbReference type="Proteomes" id="UP000448292">
    <property type="component" value="Unassembled WGS sequence"/>
</dbReference>
<dbReference type="InterPro" id="IPR004161">
    <property type="entry name" value="EFTu-like_2"/>
</dbReference>
<keyword evidence="10" id="KW-0251">Elongation factor</keyword>
<dbReference type="NCBIfam" id="TIGR00231">
    <property type="entry name" value="small_GTP"/>
    <property type="match status" value="1"/>
</dbReference>
<dbReference type="OrthoDB" id="9803139at2"/>
<dbReference type="Pfam" id="PF25461">
    <property type="entry name" value="Beta-barrel_SelB"/>
    <property type="match status" value="1"/>
</dbReference>
<dbReference type="PROSITE" id="PS00301">
    <property type="entry name" value="G_TR_1"/>
    <property type="match status" value="1"/>
</dbReference>
<dbReference type="GO" id="GO:0003924">
    <property type="term" value="F:GTPase activity"/>
    <property type="evidence" value="ECO:0007669"/>
    <property type="project" value="InterPro"/>
</dbReference>
<evidence type="ECO:0000259" key="9">
    <source>
        <dbReference type="PROSITE" id="PS51722"/>
    </source>
</evidence>
<dbReference type="SUPFAM" id="SSF52540">
    <property type="entry name" value="P-loop containing nucleoside triphosphate hydrolases"/>
    <property type="match status" value="1"/>
</dbReference>
<dbReference type="Pfam" id="PF00009">
    <property type="entry name" value="GTP_EFTU"/>
    <property type="match status" value="1"/>
</dbReference>
<dbReference type="Gene3D" id="2.40.30.10">
    <property type="entry name" value="Translation factors"/>
    <property type="match status" value="1"/>
</dbReference>
<dbReference type="AlphaFoldDB" id="A0A7M3MFN9"/>
<evidence type="ECO:0000313" key="11">
    <source>
        <dbReference type="Proteomes" id="UP000448292"/>
    </source>
</evidence>
<gene>
    <name evidence="10" type="primary">selB</name>
    <name evidence="10" type="ORF">DPQ33_07405</name>
</gene>
<keyword evidence="3" id="KW-0963">Cytoplasm</keyword>
<comment type="subcellular location">
    <subcellularLocation>
        <location evidence="1">Cytoplasm</location>
    </subcellularLocation>
</comment>
<evidence type="ECO:0000256" key="2">
    <source>
        <dbReference type="ARBA" id="ARBA00015953"/>
    </source>
</evidence>
<feature type="domain" description="Tr-type G" evidence="9">
    <location>
        <begin position="5"/>
        <end position="178"/>
    </location>
</feature>
<dbReference type="InterPro" id="IPR036390">
    <property type="entry name" value="WH_DNA-bd_sf"/>
</dbReference>
<dbReference type="PROSITE" id="PS51722">
    <property type="entry name" value="G_TR_2"/>
    <property type="match status" value="1"/>
</dbReference>
<keyword evidence="6" id="KW-0342">GTP-binding</keyword>
<dbReference type="Gene3D" id="3.40.50.300">
    <property type="entry name" value="P-loop containing nucleotide triphosphate hydrolases"/>
    <property type="match status" value="1"/>
</dbReference>
<dbReference type="CDD" id="cd03696">
    <property type="entry name" value="SelB_II"/>
    <property type="match status" value="1"/>
</dbReference>
<proteinExistence type="predicted"/>
<dbReference type="Pfam" id="PF09106">
    <property type="entry name" value="WHD_2nd_SelB"/>
    <property type="match status" value="1"/>
</dbReference>
<dbReference type="GO" id="GO:0005525">
    <property type="term" value="F:GTP binding"/>
    <property type="evidence" value="ECO:0007669"/>
    <property type="project" value="UniProtKB-KW"/>
</dbReference>
<dbReference type="InterPro" id="IPR004535">
    <property type="entry name" value="Transl_elong_SelB"/>
</dbReference>
<comment type="function">
    <text evidence="7">Translation factor necessary for the incorporation of selenocysteine into proteins. It probably replaces EF-Tu for the insertion of selenocysteine directed by the UGA codon. SelB binds GTP and GDP.</text>
</comment>
<evidence type="ECO:0000256" key="4">
    <source>
        <dbReference type="ARBA" id="ARBA00022741"/>
    </source>
</evidence>
<dbReference type="Gene3D" id="1.10.10.10">
    <property type="entry name" value="Winged helix-like DNA-binding domain superfamily/Winged helix DNA-binding domain"/>
    <property type="match status" value="1"/>
</dbReference>
<dbReference type="Pfam" id="PF03144">
    <property type="entry name" value="GTP_EFTU_D2"/>
    <property type="match status" value="1"/>
</dbReference>
<evidence type="ECO:0000256" key="1">
    <source>
        <dbReference type="ARBA" id="ARBA00004496"/>
    </source>
</evidence>
<dbReference type="InterPro" id="IPR036388">
    <property type="entry name" value="WH-like_DNA-bd_sf"/>
</dbReference>
<evidence type="ECO:0000313" key="10">
    <source>
        <dbReference type="EMBL" id="TVM17928.1"/>
    </source>
</evidence>
<keyword evidence="11" id="KW-1185">Reference proteome</keyword>
<dbReference type="GO" id="GO:0003723">
    <property type="term" value="F:RNA binding"/>
    <property type="evidence" value="ECO:0007669"/>
    <property type="project" value="InterPro"/>
</dbReference>
<protein>
    <recommendedName>
        <fullName evidence="2">Selenocysteine-specific elongation factor</fullName>
    </recommendedName>
    <alternativeName>
        <fullName evidence="8">SelB translation factor</fullName>
    </alternativeName>
</protein>
<evidence type="ECO:0000256" key="3">
    <source>
        <dbReference type="ARBA" id="ARBA00022490"/>
    </source>
</evidence>
<dbReference type="InterPro" id="IPR009000">
    <property type="entry name" value="Transl_B-barrel_sf"/>
</dbReference>
<accession>A0A7M3MFN9</accession>
<dbReference type="InterPro" id="IPR050055">
    <property type="entry name" value="EF-Tu_GTPase"/>
</dbReference>
<dbReference type="InterPro" id="IPR027417">
    <property type="entry name" value="P-loop_NTPase"/>
</dbReference>
<name>A0A7M3MFN9_9BACT</name>
<keyword evidence="5" id="KW-0648">Protein biosynthesis</keyword>
<dbReference type="InterPro" id="IPR057335">
    <property type="entry name" value="Beta-barrel_SelB"/>
</dbReference>
<dbReference type="CDD" id="cd15491">
    <property type="entry name" value="selB_III"/>
    <property type="match status" value="1"/>
</dbReference>
<evidence type="ECO:0000256" key="7">
    <source>
        <dbReference type="ARBA" id="ARBA00025526"/>
    </source>
</evidence>
<keyword evidence="4" id="KW-0547">Nucleotide-binding</keyword>
<dbReference type="InterPro" id="IPR031157">
    <property type="entry name" value="G_TR_CS"/>
</dbReference>
<dbReference type="GO" id="GO:0001514">
    <property type="term" value="P:selenocysteine incorporation"/>
    <property type="evidence" value="ECO:0007669"/>
    <property type="project" value="InterPro"/>
</dbReference>
<evidence type="ECO:0000256" key="6">
    <source>
        <dbReference type="ARBA" id="ARBA00023134"/>
    </source>
</evidence>
<dbReference type="InterPro" id="IPR005225">
    <property type="entry name" value="Small_GTP-bd"/>
</dbReference>
<organism evidence="10 11">
    <name type="scientific">Oceanidesulfovibrio indonesiensis</name>
    <dbReference type="NCBI Taxonomy" id="54767"/>
    <lineage>
        <taxon>Bacteria</taxon>
        <taxon>Pseudomonadati</taxon>
        <taxon>Thermodesulfobacteriota</taxon>
        <taxon>Desulfovibrionia</taxon>
        <taxon>Desulfovibrionales</taxon>
        <taxon>Desulfovibrionaceae</taxon>
        <taxon>Oceanidesulfovibrio</taxon>
    </lineage>
</organism>